<evidence type="ECO:0000313" key="2">
    <source>
        <dbReference type="EnsemblPlants" id="cds.evm.model.09.1122"/>
    </source>
</evidence>
<dbReference type="Proteomes" id="UP000596661">
    <property type="component" value="Chromosome 9"/>
</dbReference>
<proteinExistence type="predicted"/>
<organism evidence="2 3">
    <name type="scientific">Cannabis sativa</name>
    <name type="common">Hemp</name>
    <name type="synonym">Marijuana</name>
    <dbReference type="NCBI Taxonomy" id="3483"/>
    <lineage>
        <taxon>Eukaryota</taxon>
        <taxon>Viridiplantae</taxon>
        <taxon>Streptophyta</taxon>
        <taxon>Embryophyta</taxon>
        <taxon>Tracheophyta</taxon>
        <taxon>Spermatophyta</taxon>
        <taxon>Magnoliopsida</taxon>
        <taxon>eudicotyledons</taxon>
        <taxon>Gunneridae</taxon>
        <taxon>Pentapetalae</taxon>
        <taxon>rosids</taxon>
        <taxon>fabids</taxon>
        <taxon>Rosales</taxon>
        <taxon>Cannabaceae</taxon>
        <taxon>Cannabis</taxon>
    </lineage>
</organism>
<dbReference type="EMBL" id="UZAU01000737">
    <property type="status" value="NOT_ANNOTATED_CDS"/>
    <property type="molecule type" value="Genomic_DNA"/>
</dbReference>
<name>A0A803QDF6_CANSA</name>
<keyword evidence="3" id="KW-1185">Reference proteome</keyword>
<feature type="compositionally biased region" description="Polar residues" evidence="1">
    <location>
        <begin position="77"/>
        <end position="92"/>
    </location>
</feature>
<reference evidence="2" key="2">
    <citation type="submission" date="2021-03" db="UniProtKB">
        <authorList>
            <consortium name="EnsemblPlants"/>
        </authorList>
    </citation>
    <scope>IDENTIFICATION</scope>
</reference>
<evidence type="ECO:0000313" key="3">
    <source>
        <dbReference type="Proteomes" id="UP000596661"/>
    </source>
</evidence>
<dbReference type="AlphaFoldDB" id="A0A803QDF6"/>
<dbReference type="Gramene" id="evm.model.09.1122">
    <property type="protein sequence ID" value="cds.evm.model.09.1122"/>
    <property type="gene ID" value="evm.TU.09.1122"/>
</dbReference>
<accession>A0A803QDF6</accession>
<dbReference type="EnsemblPlants" id="evm.model.09.1122">
    <property type="protein sequence ID" value="cds.evm.model.09.1122"/>
    <property type="gene ID" value="evm.TU.09.1122"/>
</dbReference>
<sequence length="92" mass="10128">MLESSALAQRYKYPSNSKPNCDSRPNRERVKGHGVIIVSVTDILALLVGKYMENQPNGLLGDLVVPKAYQAHDLKQPRNSTTVASSPFDETT</sequence>
<protein>
    <submittedName>
        <fullName evidence="2">Uncharacterized protein</fullName>
    </submittedName>
</protein>
<reference evidence="2" key="1">
    <citation type="submission" date="2018-11" db="EMBL/GenBank/DDBJ databases">
        <authorList>
            <person name="Grassa J C."/>
        </authorList>
    </citation>
    <scope>NUCLEOTIDE SEQUENCE [LARGE SCALE GENOMIC DNA]</scope>
</reference>
<feature type="region of interest" description="Disordered" evidence="1">
    <location>
        <begin position="71"/>
        <end position="92"/>
    </location>
</feature>
<feature type="region of interest" description="Disordered" evidence="1">
    <location>
        <begin position="1"/>
        <end position="27"/>
    </location>
</feature>
<evidence type="ECO:0000256" key="1">
    <source>
        <dbReference type="SAM" id="MobiDB-lite"/>
    </source>
</evidence>